<keyword evidence="1" id="KW-0175">Coiled coil</keyword>
<dbReference type="PANTHER" id="PTHR15239:SF6">
    <property type="entry name" value="RIBOSOME QUALITY CONTROL COMPLEX SUBUNIT NEMF"/>
    <property type="match status" value="1"/>
</dbReference>
<dbReference type="STRING" id="1121442.SAMN02745702_00525"/>
<evidence type="ECO:0000313" key="4">
    <source>
        <dbReference type="Proteomes" id="UP000189733"/>
    </source>
</evidence>
<proteinExistence type="predicted"/>
<gene>
    <name evidence="3" type="ORF">SAMN02745702_00525</name>
</gene>
<feature type="coiled-coil region" evidence="1">
    <location>
        <begin position="250"/>
        <end position="277"/>
    </location>
</feature>
<dbReference type="PANTHER" id="PTHR15239">
    <property type="entry name" value="NUCLEAR EXPORT MEDIATOR FACTOR NEMF"/>
    <property type="match status" value="1"/>
</dbReference>
<evidence type="ECO:0000313" key="3">
    <source>
        <dbReference type="EMBL" id="SKA65351.1"/>
    </source>
</evidence>
<dbReference type="Pfam" id="PF05833">
    <property type="entry name" value="NFACT_N"/>
    <property type="match status" value="1"/>
</dbReference>
<accession>A0A1T4VL95</accession>
<evidence type="ECO:0000256" key="1">
    <source>
        <dbReference type="SAM" id="Coils"/>
    </source>
</evidence>
<dbReference type="Gene3D" id="2.30.310.10">
    <property type="entry name" value="ibrinogen binding protein from staphylococcus aureus domain"/>
    <property type="match status" value="1"/>
</dbReference>
<dbReference type="GO" id="GO:0043023">
    <property type="term" value="F:ribosomal large subunit binding"/>
    <property type="evidence" value="ECO:0007669"/>
    <property type="project" value="TreeGrafter"/>
</dbReference>
<dbReference type="InterPro" id="IPR008532">
    <property type="entry name" value="NFACT_RNA-bd"/>
</dbReference>
<sequence length="517" mass="58486">MQRTDHMEANFFRRLAVQVGESLSSRRVDRIFNPAPGVWTFKIRSDAGSYLVSRTSKKDGLLFITREKPANPPVPTGYCMWLRKRLENRRFVDYVMDWPTRRIAFELTPGEGRWFILSESEEPVLAEVLPKDFGLDPSWPELSEVLENREVWREHPQISPALRRFVRAFPKERAQAMLGALERGASQRFFVYLTAGEAGAKAEALAWRLPEELRRGREEHAFDSVLEAADFFGRTALFPELAKLASAEDTARLKAQKKKLHRALKKLEEEELRMQALVAGVEDGQAIQAVLYQFDKNEKRPYLDVPCPDGTARRIKLDPRFSLRDNMNRLFKKSAKGKRGLQFAVERRKSLESALDAVEHGSILPDLKRAGIAQGHGRNDRGRLKGIQAAAFTSSDGFTLYRGKSAKGNHEILSLLASPFDLWFHAANGPGAHVILKRDYPDQHVPEQSIREAACLAALKSHYANADRAEVMCALAKYVRKSKGLALGQVAVDQLQEMLHIDLDPSVEEKLMQDAAF</sequence>
<evidence type="ECO:0000259" key="2">
    <source>
        <dbReference type="Pfam" id="PF05670"/>
    </source>
</evidence>
<keyword evidence="4" id="KW-1185">Reference proteome</keyword>
<dbReference type="GO" id="GO:1990112">
    <property type="term" value="C:RQC complex"/>
    <property type="evidence" value="ECO:0007669"/>
    <property type="project" value="TreeGrafter"/>
</dbReference>
<dbReference type="EMBL" id="FUYA01000001">
    <property type="protein sequence ID" value="SKA65351.1"/>
    <property type="molecule type" value="Genomic_DNA"/>
</dbReference>
<dbReference type="GO" id="GO:0000049">
    <property type="term" value="F:tRNA binding"/>
    <property type="evidence" value="ECO:0007669"/>
    <property type="project" value="TreeGrafter"/>
</dbReference>
<reference evidence="3 4" key="1">
    <citation type="submission" date="2017-02" db="EMBL/GenBank/DDBJ databases">
        <authorList>
            <person name="Peterson S.W."/>
        </authorList>
    </citation>
    <scope>NUCLEOTIDE SEQUENCE [LARGE SCALE GENOMIC DNA]</scope>
    <source>
        <strain evidence="3 4">DSM 18034</strain>
    </source>
</reference>
<dbReference type="Proteomes" id="UP000189733">
    <property type="component" value="Unassembled WGS sequence"/>
</dbReference>
<dbReference type="Pfam" id="PF05670">
    <property type="entry name" value="NFACT-R_1"/>
    <property type="match status" value="1"/>
</dbReference>
<dbReference type="InterPro" id="IPR051608">
    <property type="entry name" value="RQC_Subunit_NEMF"/>
</dbReference>
<dbReference type="AlphaFoldDB" id="A0A1T4VL95"/>
<name>A0A1T4VL95_9BACT</name>
<feature type="domain" description="NFACT RNA-binding" evidence="2">
    <location>
        <begin position="391"/>
        <end position="492"/>
    </location>
</feature>
<organism evidence="3 4">
    <name type="scientific">Desulfobaculum bizertense DSM 18034</name>
    <dbReference type="NCBI Taxonomy" id="1121442"/>
    <lineage>
        <taxon>Bacteria</taxon>
        <taxon>Pseudomonadati</taxon>
        <taxon>Thermodesulfobacteriota</taxon>
        <taxon>Desulfovibrionia</taxon>
        <taxon>Desulfovibrionales</taxon>
        <taxon>Desulfovibrionaceae</taxon>
        <taxon>Desulfobaculum</taxon>
    </lineage>
</organism>
<dbReference type="GO" id="GO:0072344">
    <property type="term" value="P:rescue of stalled ribosome"/>
    <property type="evidence" value="ECO:0007669"/>
    <property type="project" value="TreeGrafter"/>
</dbReference>
<protein>
    <submittedName>
        <fullName evidence="3">Predicted component of the ribosome quality control (RQC) complex, YloA/Tae2 family, contains fibronectin-binding (FbpA) and DUF814 domains</fullName>
    </submittedName>
</protein>